<evidence type="ECO:0000313" key="2">
    <source>
        <dbReference type="EMBL" id="MBF1305241.1"/>
    </source>
</evidence>
<keyword evidence="1" id="KW-0812">Transmembrane</keyword>
<keyword evidence="1" id="KW-0472">Membrane</keyword>
<evidence type="ECO:0000313" key="3">
    <source>
        <dbReference type="Proteomes" id="UP000780721"/>
    </source>
</evidence>
<gene>
    <name evidence="2" type="ORF">HXM91_05230</name>
</gene>
<dbReference type="EMBL" id="JABZRB010000125">
    <property type="protein sequence ID" value="MBF1305241.1"/>
    <property type="molecule type" value="Genomic_DNA"/>
</dbReference>
<keyword evidence="1" id="KW-1133">Transmembrane helix</keyword>
<evidence type="ECO:0000256" key="1">
    <source>
        <dbReference type="SAM" id="Phobius"/>
    </source>
</evidence>
<accession>A0A930H1Z3</accession>
<sequence>MERIYKIMRNVGGSSIALGVILITLGIVTGVLSIVHGAILLKRKEDLTF</sequence>
<reference evidence="2" key="1">
    <citation type="submission" date="2020-04" db="EMBL/GenBank/DDBJ databases">
        <title>Deep metagenomics examines the oral microbiome during advanced dental caries in children, revealing novel taxa and co-occurrences with host molecules.</title>
        <authorList>
            <person name="Baker J.L."/>
            <person name="Morton J.T."/>
            <person name="Dinis M."/>
            <person name="Alvarez R."/>
            <person name="Tran N.C."/>
            <person name="Knight R."/>
            <person name="Edlund A."/>
        </authorList>
    </citation>
    <scope>NUCLEOTIDE SEQUENCE</scope>
    <source>
        <strain evidence="2">JCVI_48_bin.5</strain>
    </source>
</reference>
<dbReference type="AlphaFoldDB" id="A0A930H1Z3"/>
<name>A0A930H1Z3_9FIRM</name>
<dbReference type="RefSeq" id="WP_315370152.1">
    <property type="nucleotide sequence ID" value="NZ_CAUVME010000033.1"/>
</dbReference>
<organism evidence="2 3">
    <name type="scientific">Oribacterium sinus</name>
    <dbReference type="NCBI Taxonomy" id="237576"/>
    <lineage>
        <taxon>Bacteria</taxon>
        <taxon>Bacillati</taxon>
        <taxon>Bacillota</taxon>
        <taxon>Clostridia</taxon>
        <taxon>Lachnospirales</taxon>
        <taxon>Lachnospiraceae</taxon>
        <taxon>Oribacterium</taxon>
    </lineage>
</organism>
<comment type="caution">
    <text evidence="2">The sequence shown here is derived from an EMBL/GenBank/DDBJ whole genome shotgun (WGS) entry which is preliminary data.</text>
</comment>
<dbReference type="Proteomes" id="UP000780721">
    <property type="component" value="Unassembled WGS sequence"/>
</dbReference>
<protein>
    <submittedName>
        <fullName evidence="2">Uncharacterized protein</fullName>
    </submittedName>
</protein>
<feature type="transmembrane region" description="Helical" evidence="1">
    <location>
        <begin position="16"/>
        <end position="41"/>
    </location>
</feature>
<proteinExistence type="predicted"/>